<dbReference type="VEuPathDB" id="VectorBase:ISCI009100"/>
<protein>
    <submittedName>
        <fullName evidence="3 4">Uncharacterized protein</fullName>
    </submittedName>
</protein>
<keyword evidence="2" id="KW-0472">Membrane</keyword>
<dbReference type="AlphaFoldDB" id="B7PZW8"/>
<evidence type="ECO:0000313" key="4">
    <source>
        <dbReference type="EnsemblMetazoa" id="ISCW009100-PA"/>
    </source>
</evidence>
<dbReference type="EMBL" id="ABJB011072866">
    <property type="status" value="NOT_ANNOTATED_CDS"/>
    <property type="molecule type" value="Genomic_DNA"/>
</dbReference>
<dbReference type="EnsemblMetazoa" id="ISCW009100-RA">
    <property type="protein sequence ID" value="ISCW009100-PA"/>
    <property type="gene ID" value="ISCW009100"/>
</dbReference>
<dbReference type="EMBL" id="DS828389">
    <property type="protein sequence ID" value="EEC12140.1"/>
    <property type="molecule type" value="Genomic_DNA"/>
</dbReference>
<proteinExistence type="predicted"/>
<dbReference type="EMBL" id="ABJB010758060">
    <property type="status" value="NOT_ANNOTATED_CDS"/>
    <property type="molecule type" value="Genomic_DNA"/>
</dbReference>
<evidence type="ECO:0000313" key="5">
    <source>
        <dbReference type="Proteomes" id="UP000001555"/>
    </source>
</evidence>
<sequence>MDETESFQSQLERNLNERIIELFEHPYYELVITSSTLTFLACLLGTGLNVRLAHAMRFERILLVQNWLLNLLHKYLDKTIYAAYETGLAIITGEEEVQQNVWKYVRSPQLALDTRSRATNNRLLVLRKLVEIQSRFPGIAVAFKSRQAGQTILNDVSVHLSDIQRDGFFSEEQHRDLHQMLKDQMMGIICAPNSLPASYKPHRRAPRHSVDRDRQRAPVHCGT</sequence>
<dbReference type="HOGENOM" id="CLU_1241340_0_0_1"/>
<accession>B7PZW8</accession>
<organism>
    <name type="scientific">Ixodes scapularis</name>
    <name type="common">Black-legged tick</name>
    <name type="synonym">Deer tick</name>
    <dbReference type="NCBI Taxonomy" id="6945"/>
    <lineage>
        <taxon>Eukaryota</taxon>
        <taxon>Metazoa</taxon>
        <taxon>Ecdysozoa</taxon>
        <taxon>Arthropoda</taxon>
        <taxon>Chelicerata</taxon>
        <taxon>Arachnida</taxon>
        <taxon>Acari</taxon>
        <taxon>Parasitiformes</taxon>
        <taxon>Ixodida</taxon>
        <taxon>Ixodoidea</taxon>
        <taxon>Ixodidae</taxon>
        <taxon>Ixodinae</taxon>
        <taxon>Ixodes</taxon>
    </lineage>
</organism>
<dbReference type="InParanoid" id="B7PZW8"/>
<keyword evidence="2" id="KW-1133">Transmembrane helix</keyword>
<keyword evidence="2" id="KW-0812">Transmembrane</keyword>
<evidence type="ECO:0000256" key="2">
    <source>
        <dbReference type="SAM" id="Phobius"/>
    </source>
</evidence>
<reference evidence="3 5" key="1">
    <citation type="submission" date="2008-03" db="EMBL/GenBank/DDBJ databases">
        <title>Annotation of Ixodes scapularis.</title>
        <authorList>
            <consortium name="Ixodes scapularis Genome Project Consortium"/>
            <person name="Caler E."/>
            <person name="Hannick L.I."/>
            <person name="Bidwell S."/>
            <person name="Joardar V."/>
            <person name="Thiagarajan M."/>
            <person name="Amedeo P."/>
            <person name="Galinsky K.J."/>
            <person name="Schobel S."/>
            <person name="Inman J."/>
            <person name="Hostetler J."/>
            <person name="Miller J."/>
            <person name="Hammond M."/>
            <person name="Megy K."/>
            <person name="Lawson D."/>
            <person name="Kodira C."/>
            <person name="Sutton G."/>
            <person name="Meyer J."/>
            <person name="Hill C.A."/>
            <person name="Birren B."/>
            <person name="Nene V."/>
            <person name="Collins F."/>
            <person name="Alarcon-Chaidez F."/>
            <person name="Wikel S."/>
            <person name="Strausberg R."/>
        </authorList>
    </citation>
    <scope>NUCLEOTIDE SEQUENCE [LARGE SCALE GENOMIC DNA]</scope>
    <source>
        <strain evidence="5">Wikel</strain>
        <strain evidence="3">Wikel colony</strain>
    </source>
</reference>
<keyword evidence="5" id="KW-1185">Reference proteome</keyword>
<dbReference type="VEuPathDB" id="VectorBase:ISCW009100"/>
<dbReference type="Proteomes" id="UP000001555">
    <property type="component" value="Unassembled WGS sequence"/>
</dbReference>
<feature type="transmembrane region" description="Helical" evidence="2">
    <location>
        <begin position="30"/>
        <end position="50"/>
    </location>
</feature>
<evidence type="ECO:0000313" key="3">
    <source>
        <dbReference type="EMBL" id="EEC12140.1"/>
    </source>
</evidence>
<evidence type="ECO:0000256" key="1">
    <source>
        <dbReference type="SAM" id="MobiDB-lite"/>
    </source>
</evidence>
<gene>
    <name evidence="3" type="ORF">IscW_ISCW009100</name>
</gene>
<dbReference type="OrthoDB" id="6494274at2759"/>
<name>B7PZW8_IXOSC</name>
<dbReference type="VEuPathDB" id="VectorBase:ISCP_038545"/>
<dbReference type="PaxDb" id="6945-B7PZW8"/>
<reference evidence="4" key="2">
    <citation type="submission" date="2020-05" db="UniProtKB">
        <authorList>
            <consortium name="EnsemblMetazoa"/>
        </authorList>
    </citation>
    <scope>IDENTIFICATION</scope>
    <source>
        <strain evidence="4">wikel</strain>
    </source>
</reference>
<feature type="region of interest" description="Disordered" evidence="1">
    <location>
        <begin position="197"/>
        <end position="223"/>
    </location>
</feature>